<feature type="region of interest" description="Disordered" evidence="1">
    <location>
        <begin position="54"/>
        <end position="80"/>
    </location>
</feature>
<dbReference type="Proteomes" id="UP000321570">
    <property type="component" value="Unassembled WGS sequence"/>
</dbReference>
<proteinExistence type="predicted"/>
<gene>
    <name evidence="2" type="ORF">WMSIL1_LOCUS3455</name>
</gene>
<protein>
    <submittedName>
        <fullName evidence="2">Uncharacterized protein</fullName>
    </submittedName>
</protein>
<reference evidence="2 3" key="1">
    <citation type="submission" date="2019-07" db="EMBL/GenBank/DDBJ databases">
        <authorList>
            <person name="Jastrzebski P J."/>
            <person name="Paukszto L."/>
            <person name="Jastrzebski P J."/>
        </authorList>
    </citation>
    <scope>NUCLEOTIDE SEQUENCE [LARGE SCALE GENOMIC DNA]</scope>
    <source>
        <strain evidence="2 3">WMS-il1</strain>
    </source>
</reference>
<evidence type="ECO:0000313" key="3">
    <source>
        <dbReference type="Proteomes" id="UP000321570"/>
    </source>
</evidence>
<name>A0A564Y699_HYMDI</name>
<evidence type="ECO:0000313" key="2">
    <source>
        <dbReference type="EMBL" id="VUZ42812.1"/>
    </source>
</evidence>
<accession>A0A564Y699</accession>
<sequence length="109" mass="12302">MLLSFKNKSSGIKQPNRHQLLSTTYCLQTLILYFLNLPFVSPDNVHSFNTRAQSSSKDITQPFTPSVQSSLQDTVESTTPPSCISRSELCRTRCGRRVSFPSRLADYVQ</sequence>
<dbReference type="EMBL" id="CABIJS010000110">
    <property type="protein sequence ID" value="VUZ42812.1"/>
    <property type="molecule type" value="Genomic_DNA"/>
</dbReference>
<keyword evidence="3" id="KW-1185">Reference proteome</keyword>
<dbReference type="AlphaFoldDB" id="A0A564Y699"/>
<evidence type="ECO:0000256" key="1">
    <source>
        <dbReference type="SAM" id="MobiDB-lite"/>
    </source>
</evidence>
<organism evidence="2 3">
    <name type="scientific">Hymenolepis diminuta</name>
    <name type="common">Rat tapeworm</name>
    <dbReference type="NCBI Taxonomy" id="6216"/>
    <lineage>
        <taxon>Eukaryota</taxon>
        <taxon>Metazoa</taxon>
        <taxon>Spiralia</taxon>
        <taxon>Lophotrochozoa</taxon>
        <taxon>Platyhelminthes</taxon>
        <taxon>Cestoda</taxon>
        <taxon>Eucestoda</taxon>
        <taxon>Cyclophyllidea</taxon>
        <taxon>Hymenolepididae</taxon>
        <taxon>Hymenolepis</taxon>
    </lineage>
</organism>